<protein>
    <submittedName>
        <fullName evidence="1">Uncharacterized protein</fullName>
    </submittedName>
</protein>
<proteinExistence type="predicted"/>
<comment type="caution">
    <text evidence="1">The sequence shown here is derived from an EMBL/GenBank/DDBJ whole genome shotgun (WGS) entry which is preliminary data.</text>
</comment>
<evidence type="ECO:0000313" key="2">
    <source>
        <dbReference type="Proteomes" id="UP000284706"/>
    </source>
</evidence>
<evidence type="ECO:0000313" key="1">
    <source>
        <dbReference type="EMBL" id="PPQ66533.1"/>
    </source>
</evidence>
<dbReference type="AlphaFoldDB" id="A0A409VJW2"/>
<keyword evidence="2" id="KW-1185">Reference proteome</keyword>
<gene>
    <name evidence="1" type="ORF">CVT26_009506</name>
</gene>
<dbReference type="Pfam" id="PF20180">
    <property type="entry name" value="UQCC2_CBP6"/>
    <property type="match status" value="1"/>
</dbReference>
<dbReference type="Proteomes" id="UP000284706">
    <property type="component" value="Unassembled WGS sequence"/>
</dbReference>
<dbReference type="OrthoDB" id="2107880at2759"/>
<organism evidence="1 2">
    <name type="scientific">Gymnopilus dilepis</name>
    <dbReference type="NCBI Taxonomy" id="231916"/>
    <lineage>
        <taxon>Eukaryota</taxon>
        <taxon>Fungi</taxon>
        <taxon>Dikarya</taxon>
        <taxon>Basidiomycota</taxon>
        <taxon>Agaricomycotina</taxon>
        <taxon>Agaricomycetes</taxon>
        <taxon>Agaricomycetidae</taxon>
        <taxon>Agaricales</taxon>
        <taxon>Agaricineae</taxon>
        <taxon>Hymenogastraceae</taxon>
        <taxon>Gymnopilus</taxon>
    </lineage>
</organism>
<name>A0A409VJW2_9AGAR</name>
<accession>A0A409VJW2</accession>
<dbReference type="EMBL" id="NHYE01005628">
    <property type="protein sequence ID" value="PPQ66533.1"/>
    <property type="molecule type" value="Genomic_DNA"/>
</dbReference>
<reference evidence="1 2" key="1">
    <citation type="journal article" date="2018" name="Evol. Lett.">
        <title>Horizontal gene cluster transfer increased hallucinogenic mushroom diversity.</title>
        <authorList>
            <person name="Reynolds H.T."/>
            <person name="Vijayakumar V."/>
            <person name="Gluck-Thaler E."/>
            <person name="Korotkin H.B."/>
            <person name="Matheny P.B."/>
            <person name="Slot J.C."/>
        </authorList>
    </citation>
    <scope>NUCLEOTIDE SEQUENCE [LARGE SCALE GENOMIC DNA]</scope>
    <source>
        <strain evidence="1 2">SRW20</strain>
    </source>
</reference>
<sequence length="177" mass="19642">MASASTKQLSQKLTAIAGTWTKDPFRPNLQLQNFLKSLAAHPRLTPQAVEATRALRDNDMQKKYPLSQKMLRPASSPLYYERLVTGFEKSAQGLTIRLDFFKVFVPRYAKESEWNLGSFLSFGVNCLALIRVLNPDGPPSRLGLSKPQDATAADARLVCTRAGLIPRNDGKLARLVP</sequence>
<dbReference type="InParanoid" id="A0A409VJW2"/>